<dbReference type="SUPFAM" id="SSF51419">
    <property type="entry name" value="PLP-binding barrel"/>
    <property type="match status" value="1"/>
</dbReference>
<evidence type="ECO:0000256" key="5">
    <source>
        <dbReference type="ARBA" id="ARBA00023239"/>
    </source>
</evidence>
<dbReference type="InterPro" id="IPR000183">
    <property type="entry name" value="Orn/DAP/Arg_de-COase"/>
</dbReference>
<evidence type="ECO:0000313" key="9">
    <source>
        <dbReference type="EMBL" id="TDD39122.1"/>
    </source>
</evidence>
<dbReference type="InterPro" id="IPR022644">
    <property type="entry name" value="De-COase2_N"/>
</dbReference>
<dbReference type="Proteomes" id="UP000295302">
    <property type="component" value="Unassembled WGS sequence"/>
</dbReference>
<name>A0A4R4Y7V8_9ACTN</name>
<keyword evidence="5 7" id="KW-0456">Lyase</keyword>
<comment type="catalytic activity">
    <reaction evidence="7">
        <text>meso-2,6-diaminopimelate + H(+) = L-lysine + CO2</text>
        <dbReference type="Rhea" id="RHEA:15101"/>
        <dbReference type="ChEBI" id="CHEBI:15378"/>
        <dbReference type="ChEBI" id="CHEBI:16526"/>
        <dbReference type="ChEBI" id="CHEBI:32551"/>
        <dbReference type="ChEBI" id="CHEBI:57791"/>
        <dbReference type="EC" id="4.1.1.20"/>
    </reaction>
</comment>
<dbReference type="EC" id="4.1.1.20" evidence="6 7"/>
<dbReference type="PRINTS" id="PR01179">
    <property type="entry name" value="ODADCRBXLASE"/>
</dbReference>
<keyword evidence="3" id="KW-0663">Pyridoxal phosphate</keyword>
<evidence type="ECO:0000259" key="8">
    <source>
        <dbReference type="Pfam" id="PF02784"/>
    </source>
</evidence>
<dbReference type="InterPro" id="IPR029066">
    <property type="entry name" value="PLP-binding_barrel"/>
</dbReference>
<dbReference type="InterPro" id="IPR002986">
    <property type="entry name" value="DAP_deCOOHase_LysA"/>
</dbReference>
<dbReference type="PROSITE" id="PS00878">
    <property type="entry name" value="ODR_DC_2_1"/>
    <property type="match status" value="1"/>
</dbReference>
<gene>
    <name evidence="9" type="primary">lysA</name>
    <name evidence="9" type="ORF">E1286_35640</name>
</gene>
<dbReference type="PRINTS" id="PR01181">
    <property type="entry name" value="DAPDCRBXLASE"/>
</dbReference>
<dbReference type="InterPro" id="IPR009006">
    <property type="entry name" value="Ala_racemase/Decarboxylase_C"/>
</dbReference>
<evidence type="ECO:0000313" key="10">
    <source>
        <dbReference type="Proteomes" id="UP000295302"/>
    </source>
</evidence>
<dbReference type="OrthoDB" id="9802241at2"/>
<dbReference type="Gene3D" id="2.40.37.10">
    <property type="entry name" value="Lyase, Ornithine Decarboxylase, Chain A, domain 1"/>
    <property type="match status" value="1"/>
</dbReference>
<dbReference type="UniPathway" id="UPA00034">
    <property type="reaction ID" value="UER00027"/>
</dbReference>
<evidence type="ECO:0000256" key="7">
    <source>
        <dbReference type="RuleBase" id="RU003738"/>
    </source>
</evidence>
<proteinExistence type="predicted"/>
<evidence type="ECO:0000256" key="1">
    <source>
        <dbReference type="ARBA" id="ARBA00001933"/>
    </source>
</evidence>
<dbReference type="NCBIfam" id="TIGR01048">
    <property type="entry name" value="lysA"/>
    <property type="match status" value="1"/>
</dbReference>
<evidence type="ECO:0000256" key="3">
    <source>
        <dbReference type="ARBA" id="ARBA00022898"/>
    </source>
</evidence>
<dbReference type="SUPFAM" id="SSF50621">
    <property type="entry name" value="Alanine racemase C-terminal domain-like"/>
    <property type="match status" value="1"/>
</dbReference>
<comment type="pathway">
    <text evidence="7">Amino-acid biosynthesis; L-lysine biosynthesis via DAP pathway; L-lysine from DL-2,6-diaminopimelate: step 1/1.</text>
</comment>
<keyword evidence="2 7" id="KW-0210">Decarboxylase</keyword>
<evidence type="ECO:0000256" key="6">
    <source>
        <dbReference type="NCBIfam" id="TIGR01048"/>
    </source>
</evidence>
<comment type="cofactor">
    <cofactor evidence="1 7">
        <name>pyridoxal 5'-phosphate</name>
        <dbReference type="ChEBI" id="CHEBI:597326"/>
    </cofactor>
</comment>
<evidence type="ECO:0000256" key="4">
    <source>
        <dbReference type="ARBA" id="ARBA00023154"/>
    </source>
</evidence>
<dbReference type="Gene3D" id="3.20.20.10">
    <property type="entry name" value="Alanine racemase"/>
    <property type="match status" value="1"/>
</dbReference>
<keyword evidence="4 7" id="KW-0457">Lysine biosynthesis</keyword>
<dbReference type="RefSeq" id="WP_132619714.1">
    <property type="nucleotide sequence ID" value="NZ_SMKQ01000171.1"/>
</dbReference>
<keyword evidence="4 7" id="KW-0028">Amino-acid biosynthesis</keyword>
<feature type="non-terminal residue" evidence="9">
    <location>
        <position position="339"/>
    </location>
</feature>
<dbReference type="PANTHER" id="PTHR43727:SF2">
    <property type="entry name" value="GROUP IV DECARBOXYLASE"/>
    <property type="match status" value="1"/>
</dbReference>
<reference evidence="9 10" key="1">
    <citation type="submission" date="2019-03" db="EMBL/GenBank/DDBJ databases">
        <title>Draft genome sequences of novel Actinobacteria.</title>
        <authorList>
            <person name="Sahin N."/>
            <person name="Ay H."/>
            <person name="Saygin H."/>
        </authorList>
    </citation>
    <scope>NUCLEOTIDE SEQUENCE [LARGE SCALE GENOMIC DNA]</scope>
    <source>
        <strain evidence="9 10">CH32</strain>
    </source>
</reference>
<dbReference type="InterPro" id="IPR022653">
    <property type="entry name" value="De-COase2_pyr-phos_BS"/>
</dbReference>
<dbReference type="GO" id="GO:0009089">
    <property type="term" value="P:lysine biosynthetic process via diaminopimelate"/>
    <property type="evidence" value="ECO:0007669"/>
    <property type="project" value="UniProtKB-UniRule"/>
</dbReference>
<organism evidence="9 10">
    <name type="scientific">Nonomuraea terrae</name>
    <dbReference type="NCBI Taxonomy" id="2530383"/>
    <lineage>
        <taxon>Bacteria</taxon>
        <taxon>Bacillati</taxon>
        <taxon>Actinomycetota</taxon>
        <taxon>Actinomycetes</taxon>
        <taxon>Streptosporangiales</taxon>
        <taxon>Streptosporangiaceae</taxon>
        <taxon>Nonomuraea</taxon>
    </lineage>
</organism>
<dbReference type="CDD" id="cd06828">
    <property type="entry name" value="PLPDE_III_DapDC"/>
    <property type="match status" value="1"/>
</dbReference>
<dbReference type="PANTHER" id="PTHR43727">
    <property type="entry name" value="DIAMINOPIMELATE DECARBOXYLASE"/>
    <property type="match status" value="1"/>
</dbReference>
<dbReference type="GO" id="GO:0008836">
    <property type="term" value="F:diaminopimelate decarboxylase activity"/>
    <property type="evidence" value="ECO:0007669"/>
    <property type="project" value="UniProtKB-UniRule"/>
</dbReference>
<keyword evidence="10" id="KW-1185">Reference proteome</keyword>
<dbReference type="Pfam" id="PF02784">
    <property type="entry name" value="Orn_Arg_deC_N"/>
    <property type="match status" value="1"/>
</dbReference>
<dbReference type="FunFam" id="3.20.20.10:FF:000003">
    <property type="entry name" value="Diaminopimelate decarboxylase"/>
    <property type="match status" value="1"/>
</dbReference>
<sequence>MSEPRSPGGPWSATTRFEPVAGTGGVPLADIAERFGTPVYVLDETDVRQRCRAYRSALPGARVVYAAKAFLCRAMAAWIRAEGLGLDVCSGGELAIARSVGFPADRIVFHGNAKSPAELRQAVECGVGRVVVDNLAEIARIAGLVPPGGRQKVLLRVIPDVEAGAHPAVRTGGEGQKFGLSVATGDAAAAVARVLRQPELELAGLHCHLGSQIRTAEPYEEAAHVMVEQLARIRDTYGIVLPELDLGGGQGIAYLEDEHGLAPADFAVRVVKAVEERAAALGLPVPALIVEPGRSVSGPAGLTLYRVVAVKRALTRTFVAVDGGMSDNPRPSLYGARYT</sequence>
<dbReference type="EMBL" id="SMKQ01000171">
    <property type="protein sequence ID" value="TDD39122.1"/>
    <property type="molecule type" value="Genomic_DNA"/>
</dbReference>
<dbReference type="AlphaFoldDB" id="A0A4R4Y7V8"/>
<evidence type="ECO:0000256" key="2">
    <source>
        <dbReference type="ARBA" id="ARBA00022793"/>
    </source>
</evidence>
<protein>
    <recommendedName>
        <fullName evidence="6 7">Diaminopimelate decarboxylase</fullName>
        <ecNumber evidence="6 7">4.1.1.20</ecNumber>
    </recommendedName>
</protein>
<comment type="caution">
    <text evidence="9">The sequence shown here is derived from an EMBL/GenBank/DDBJ whole genome shotgun (WGS) entry which is preliminary data.</text>
</comment>
<accession>A0A4R4Y7V8</accession>
<feature type="domain" description="Orn/DAP/Arg decarboxylase 2 N-terminal" evidence="8">
    <location>
        <begin position="46"/>
        <end position="297"/>
    </location>
</feature>